<evidence type="ECO:0000313" key="1">
    <source>
        <dbReference type="EMBL" id="MBN1574028.1"/>
    </source>
</evidence>
<proteinExistence type="predicted"/>
<sequence length="195" mass="21413">MKKRNHSLSFTAAFVVVFFFGASLFLTGAPPASARTVKAKVKVVNISYFDKGADITDADLIRLAIEETEGNENLFPKINGLTLKSGGEKLPYSPGVAIPAAPFSFYGGPDPKKRLEFISISSSRQAGKYDIAVVGSDGSIRKYDKEIVIDNVNKIIRTYETIEIKGEDVILLFIRDIKVIQFKDVRPEGHDQTPG</sequence>
<dbReference type="EMBL" id="JAFGIX010000063">
    <property type="protein sequence ID" value="MBN1574028.1"/>
    <property type="molecule type" value="Genomic_DNA"/>
</dbReference>
<accession>A0A9D8KGH3</accession>
<gene>
    <name evidence="1" type="ORF">JW984_12600</name>
</gene>
<dbReference type="AlphaFoldDB" id="A0A9D8KGH3"/>
<reference evidence="1" key="2">
    <citation type="submission" date="2021-01" db="EMBL/GenBank/DDBJ databases">
        <authorList>
            <person name="Hahn C.R."/>
            <person name="Youssef N.H."/>
            <person name="Elshahed M."/>
        </authorList>
    </citation>
    <scope>NUCLEOTIDE SEQUENCE</scope>
    <source>
        <strain evidence="1">Zod_Metabat.24</strain>
    </source>
</reference>
<protein>
    <submittedName>
        <fullName evidence="1">Uncharacterized protein</fullName>
    </submittedName>
</protein>
<dbReference type="Proteomes" id="UP000809273">
    <property type="component" value="Unassembled WGS sequence"/>
</dbReference>
<comment type="caution">
    <text evidence="1">The sequence shown here is derived from an EMBL/GenBank/DDBJ whole genome shotgun (WGS) entry which is preliminary data.</text>
</comment>
<organism evidence="1 2">
    <name type="scientific">Candidatus Zymogenus saltonus</name>
    <dbReference type="NCBI Taxonomy" id="2844893"/>
    <lineage>
        <taxon>Bacteria</taxon>
        <taxon>Deltaproteobacteria</taxon>
        <taxon>Candidatus Zymogenia</taxon>
        <taxon>Candidatus Zymogeniales</taxon>
        <taxon>Candidatus Zymogenaceae</taxon>
        <taxon>Candidatus Zymogenus</taxon>
    </lineage>
</organism>
<name>A0A9D8KGH3_9DELT</name>
<evidence type="ECO:0000313" key="2">
    <source>
        <dbReference type="Proteomes" id="UP000809273"/>
    </source>
</evidence>
<reference evidence="1" key="1">
    <citation type="journal article" date="2021" name="Environ. Microbiol.">
        <title>Genomic characterization of three novel Desulfobacterota classes expand the metabolic and phylogenetic diversity of the phylum.</title>
        <authorList>
            <person name="Murphy C.L."/>
            <person name="Biggerstaff J."/>
            <person name="Eichhorn A."/>
            <person name="Ewing E."/>
            <person name="Shahan R."/>
            <person name="Soriano D."/>
            <person name="Stewart S."/>
            <person name="VanMol K."/>
            <person name="Walker R."/>
            <person name="Walters P."/>
            <person name="Elshahed M.S."/>
            <person name="Youssef N.H."/>
        </authorList>
    </citation>
    <scope>NUCLEOTIDE SEQUENCE</scope>
    <source>
        <strain evidence="1">Zod_Metabat.24</strain>
    </source>
</reference>